<dbReference type="EMBL" id="WEKT01000038">
    <property type="protein sequence ID" value="MZI94853.1"/>
    <property type="molecule type" value="Genomic_DNA"/>
</dbReference>
<accession>A0A7X4RVS0</accession>
<dbReference type="PANTHER" id="PTHR42714:SF2">
    <property type="entry name" value="TRNA MODIFICATION GTPASE GTPBP3, MITOCHONDRIAL"/>
    <property type="match status" value="1"/>
</dbReference>
<dbReference type="AlphaFoldDB" id="A0A7X4RVS0"/>
<dbReference type="InterPro" id="IPR006073">
    <property type="entry name" value="GTP-bd"/>
</dbReference>
<dbReference type="Pfam" id="PF01926">
    <property type="entry name" value="MMR_HSR1"/>
    <property type="match status" value="1"/>
</dbReference>
<reference evidence="2 3" key="1">
    <citation type="submission" date="2019-10" db="EMBL/GenBank/DDBJ databases">
        <title>Vibrio sp. nov. isolated from a shrimp pond.</title>
        <authorList>
            <person name="Gomez-Gil B."/>
            <person name="Enciso-Ibarra J."/>
            <person name="Enciso-Ibarra K."/>
            <person name="Bolan-Mejia C."/>
        </authorList>
    </citation>
    <scope>NUCLEOTIDE SEQUENCE [LARGE SCALE GENOMIC DNA]</scope>
    <source>
        <strain evidence="2 3">CAIM 722</strain>
    </source>
</reference>
<dbReference type="GO" id="GO:0005829">
    <property type="term" value="C:cytosol"/>
    <property type="evidence" value="ECO:0007669"/>
    <property type="project" value="TreeGrafter"/>
</dbReference>
<feature type="domain" description="G" evidence="1">
    <location>
        <begin position="42"/>
        <end position="145"/>
    </location>
</feature>
<dbReference type="PANTHER" id="PTHR42714">
    <property type="entry name" value="TRNA MODIFICATION GTPASE GTPBP3"/>
    <property type="match status" value="1"/>
</dbReference>
<dbReference type="Proteomes" id="UP000462621">
    <property type="component" value="Unassembled WGS sequence"/>
</dbReference>
<sequence length="329" mass="35501">MFNKQNLFTQLEQLVKHSAFSAGAKSTVMQNLQRLKSSQLNILITGATGAGKSSTINALFDMSIAQVGYDADPLTQDINCYTLNNLVLWDTPGLGDGVEEDEKHRQKIKSKLAASDCLGQALIDLVLVIVDGGTRDLGTTISLINEVLIPNLGPNPEERLIIAINQADVALKGPNAWDHKLNQPTQEASNFLNRKVDSLTQRIKKATGITVSPIYYSAGYSHPGHQQRPYNLAKLLYLIVSKLPINKRVLIANQTISKRESNWSDNDAHDYQKKTTESLWEAIVTSSSSGATIGSELGELFGSPGKKIGTLIGGALGGIAGGLGYLLGF</sequence>
<evidence type="ECO:0000313" key="2">
    <source>
        <dbReference type="EMBL" id="MZI94853.1"/>
    </source>
</evidence>
<organism evidence="2 3">
    <name type="scientific">Vibrio eleionomae</name>
    <dbReference type="NCBI Taxonomy" id="2653505"/>
    <lineage>
        <taxon>Bacteria</taxon>
        <taxon>Pseudomonadati</taxon>
        <taxon>Pseudomonadota</taxon>
        <taxon>Gammaproteobacteria</taxon>
        <taxon>Vibrionales</taxon>
        <taxon>Vibrionaceae</taxon>
        <taxon>Vibrio</taxon>
    </lineage>
</organism>
<name>A0A7X4RVS0_9VIBR</name>
<dbReference type="RefSeq" id="WP_161157329.1">
    <property type="nucleotide sequence ID" value="NZ_WEKT01000038.1"/>
</dbReference>
<dbReference type="SUPFAM" id="SSF52540">
    <property type="entry name" value="P-loop containing nucleoside triphosphate hydrolases"/>
    <property type="match status" value="1"/>
</dbReference>
<protein>
    <submittedName>
        <fullName evidence="2">GTPase family protein</fullName>
    </submittedName>
</protein>
<proteinExistence type="predicted"/>
<evidence type="ECO:0000259" key="1">
    <source>
        <dbReference type="Pfam" id="PF01926"/>
    </source>
</evidence>
<comment type="caution">
    <text evidence="2">The sequence shown here is derived from an EMBL/GenBank/DDBJ whole genome shotgun (WGS) entry which is preliminary data.</text>
</comment>
<dbReference type="GO" id="GO:0005525">
    <property type="term" value="F:GTP binding"/>
    <property type="evidence" value="ECO:0007669"/>
    <property type="project" value="InterPro"/>
</dbReference>
<gene>
    <name evidence="2" type="ORF">F9817_16885</name>
</gene>
<evidence type="ECO:0000313" key="3">
    <source>
        <dbReference type="Proteomes" id="UP000462621"/>
    </source>
</evidence>
<dbReference type="GO" id="GO:0002098">
    <property type="term" value="P:tRNA wobble uridine modification"/>
    <property type="evidence" value="ECO:0007669"/>
    <property type="project" value="TreeGrafter"/>
</dbReference>
<keyword evidence="3" id="KW-1185">Reference proteome</keyword>
<dbReference type="Gene3D" id="3.40.50.300">
    <property type="entry name" value="P-loop containing nucleotide triphosphate hydrolases"/>
    <property type="match status" value="1"/>
</dbReference>
<dbReference type="GO" id="GO:0030488">
    <property type="term" value="P:tRNA methylation"/>
    <property type="evidence" value="ECO:0007669"/>
    <property type="project" value="TreeGrafter"/>
</dbReference>
<dbReference type="InterPro" id="IPR027417">
    <property type="entry name" value="P-loop_NTPase"/>
</dbReference>